<comment type="subcellular location">
    <subcellularLocation>
        <location evidence="1 14">Cell membrane</location>
        <topology evidence="1 14">Multi-pass membrane protein</topology>
    </subcellularLocation>
</comment>
<accession>A0A8C9EPD7</accession>
<evidence type="ECO:0000256" key="12">
    <source>
        <dbReference type="ARBA" id="ARBA00023224"/>
    </source>
</evidence>
<keyword evidence="7 14" id="KW-0472">Membrane</keyword>
<evidence type="ECO:0000256" key="9">
    <source>
        <dbReference type="ARBA" id="ARBA00023157"/>
    </source>
</evidence>
<dbReference type="PRINTS" id="PR00237">
    <property type="entry name" value="GPCRRHODOPSN"/>
</dbReference>
<dbReference type="AlphaFoldDB" id="A0A8C9EPD7"/>
<evidence type="ECO:0000259" key="15">
    <source>
        <dbReference type="PROSITE" id="PS50262"/>
    </source>
</evidence>
<dbReference type="PRINTS" id="PR00555">
    <property type="entry name" value="ADENOSINEA3R"/>
</dbReference>
<dbReference type="Gene3D" id="1.20.1070.10">
    <property type="entry name" value="Rhodopsin 7-helix transmembrane proteins"/>
    <property type="match status" value="1"/>
</dbReference>
<reference evidence="16" key="1">
    <citation type="submission" date="2025-08" db="UniProtKB">
        <authorList>
            <consortium name="Ensembl"/>
        </authorList>
    </citation>
    <scope>IDENTIFICATION</scope>
</reference>
<keyword evidence="3 14" id="KW-1003">Cell membrane</keyword>
<evidence type="ECO:0000256" key="4">
    <source>
        <dbReference type="ARBA" id="ARBA00022692"/>
    </source>
</evidence>
<evidence type="ECO:0000256" key="2">
    <source>
        <dbReference type="ARBA" id="ARBA00021738"/>
    </source>
</evidence>
<dbReference type="PROSITE" id="PS00237">
    <property type="entry name" value="G_PROTEIN_RECEP_F1_1"/>
    <property type="match status" value="1"/>
</dbReference>
<keyword evidence="9 14" id="KW-1015">Disulfide bond</keyword>
<keyword evidence="10 14" id="KW-0675">Receptor</keyword>
<keyword evidence="13" id="KW-0449">Lipoprotein</keyword>
<evidence type="ECO:0000256" key="1">
    <source>
        <dbReference type="ARBA" id="ARBA00004651"/>
    </source>
</evidence>
<dbReference type="SMART" id="SM01381">
    <property type="entry name" value="7TM_GPCR_Srsx"/>
    <property type="match status" value="1"/>
</dbReference>
<feature type="transmembrane region" description="Helical" evidence="14">
    <location>
        <begin position="64"/>
        <end position="87"/>
    </location>
</feature>
<evidence type="ECO:0000256" key="14">
    <source>
        <dbReference type="RuleBase" id="RU201114"/>
    </source>
</evidence>
<feature type="transmembrane region" description="Helical" evidence="14">
    <location>
        <begin position="185"/>
        <end position="213"/>
    </location>
</feature>
<keyword evidence="4 14" id="KW-0812">Transmembrane</keyword>
<feature type="transmembrane region" description="Helical" evidence="14">
    <location>
        <begin position="142"/>
        <end position="165"/>
    </location>
</feature>
<feature type="transmembrane region" description="Helical" evidence="14">
    <location>
        <begin position="93"/>
        <end position="121"/>
    </location>
</feature>
<dbReference type="SUPFAM" id="SSF81321">
    <property type="entry name" value="Family A G protein-coupled receptor-like"/>
    <property type="match status" value="1"/>
</dbReference>
<organism evidence="16 17">
    <name type="scientific">Pavo cristatus</name>
    <name type="common">Indian peafowl</name>
    <name type="synonym">Blue peafowl</name>
    <dbReference type="NCBI Taxonomy" id="9049"/>
    <lineage>
        <taxon>Eukaryota</taxon>
        <taxon>Metazoa</taxon>
        <taxon>Chordata</taxon>
        <taxon>Craniata</taxon>
        <taxon>Vertebrata</taxon>
        <taxon>Euteleostomi</taxon>
        <taxon>Archelosauria</taxon>
        <taxon>Archosauria</taxon>
        <taxon>Dinosauria</taxon>
        <taxon>Saurischia</taxon>
        <taxon>Theropoda</taxon>
        <taxon>Coelurosauria</taxon>
        <taxon>Aves</taxon>
        <taxon>Neognathae</taxon>
        <taxon>Galloanserae</taxon>
        <taxon>Galliformes</taxon>
        <taxon>Phasianidae</taxon>
        <taxon>Phasianinae</taxon>
        <taxon>Pavo</taxon>
    </lineage>
</organism>
<evidence type="ECO:0000256" key="11">
    <source>
        <dbReference type="ARBA" id="ARBA00023180"/>
    </source>
</evidence>
<dbReference type="PROSITE" id="PS50262">
    <property type="entry name" value="G_PROTEIN_RECEP_F1_2"/>
    <property type="match status" value="1"/>
</dbReference>
<dbReference type="Proteomes" id="UP000694428">
    <property type="component" value="Unplaced"/>
</dbReference>
<name>A0A8C9EPD7_PAVCR</name>
<dbReference type="GO" id="GO:0001609">
    <property type="term" value="F:G protein-coupled adenosine receptor activity"/>
    <property type="evidence" value="ECO:0007669"/>
    <property type="project" value="UniProtKB-UniRule"/>
</dbReference>
<dbReference type="InterPro" id="IPR001634">
    <property type="entry name" value="Adenosn_rcpt"/>
</dbReference>
<dbReference type="PRINTS" id="PR00424">
    <property type="entry name" value="ADENOSINER"/>
</dbReference>
<evidence type="ECO:0000256" key="7">
    <source>
        <dbReference type="ARBA" id="ARBA00023136"/>
    </source>
</evidence>
<evidence type="ECO:0000256" key="10">
    <source>
        <dbReference type="ARBA" id="ARBA00023170"/>
    </source>
</evidence>
<comment type="similarity">
    <text evidence="14">Belongs to the G-protein coupled receptor 1 family.</text>
</comment>
<sequence length="336" mass="37968">MCPQDYPVSSSPTNVPFNTSQVRGSTDAIYIGAECLLALLAALGNIPVVWAVKLNAAFHNTTMYFIASLALADIAVGVFVIPLAVLVSLQVSIPFHFCLFLCCLMVVFTQASILSLLAIAIDRYLRVKLPIRYKIISTERRIWWALGLCWSLSLLVGLTPMFGWNKRRSGRYHRCEFTSVMRMDYMVYFSFFTWTLIPLSIMCALYVAVFYIIRTKLSQGATNGRGGGAFYGKEFRKAKSLALVLLLFAVSWLPLCIMNCVFYFNPEYKIPKPWIFLGILLSHANSAMNPIVYACKIKKFKATYLLILRTYILCRKKPKARPSSHRLNTPAVIDTE</sequence>
<dbReference type="InterPro" id="IPR017452">
    <property type="entry name" value="GPCR_Rhodpsn_7TM"/>
</dbReference>
<keyword evidence="12 14" id="KW-0807">Transducer</keyword>
<dbReference type="GO" id="GO:0045202">
    <property type="term" value="C:synapse"/>
    <property type="evidence" value="ECO:0007669"/>
    <property type="project" value="TreeGrafter"/>
</dbReference>
<dbReference type="Pfam" id="PF00001">
    <property type="entry name" value="7tm_1"/>
    <property type="match status" value="1"/>
</dbReference>
<keyword evidence="6 14" id="KW-0297">G-protein coupled receptor</keyword>
<feature type="domain" description="G-protein coupled receptors family 1 profile" evidence="15">
    <location>
        <begin position="44"/>
        <end position="293"/>
    </location>
</feature>
<dbReference type="InterPro" id="IPR000276">
    <property type="entry name" value="GPCR_Rhodpsn"/>
</dbReference>
<keyword evidence="5 14" id="KW-1133">Transmembrane helix</keyword>
<dbReference type="GO" id="GO:0005886">
    <property type="term" value="C:plasma membrane"/>
    <property type="evidence" value="ECO:0007669"/>
    <property type="project" value="UniProtKB-SubCell"/>
</dbReference>
<keyword evidence="11 14" id="KW-0325">Glycoprotein</keyword>
<feature type="transmembrane region" description="Helical" evidence="14">
    <location>
        <begin position="28"/>
        <end position="52"/>
    </location>
</feature>
<dbReference type="PANTHER" id="PTHR24246">
    <property type="entry name" value="OLFACTORY RECEPTOR AND ADENOSINE RECEPTOR"/>
    <property type="match status" value="1"/>
</dbReference>
<evidence type="ECO:0000313" key="16">
    <source>
        <dbReference type="Ensembl" id="ENSPSTP00000002799.1"/>
    </source>
</evidence>
<dbReference type="InterPro" id="IPR000466">
    <property type="entry name" value="Adeno_A3_rcpt"/>
</dbReference>
<reference evidence="16" key="2">
    <citation type="submission" date="2025-09" db="UniProtKB">
        <authorList>
            <consortium name="Ensembl"/>
        </authorList>
    </citation>
    <scope>IDENTIFICATION</scope>
</reference>
<dbReference type="Ensembl" id="ENSPSTT00000002940.1">
    <property type="protein sequence ID" value="ENSPSTP00000002799.1"/>
    <property type="gene ID" value="ENSPSTG00000002087.1"/>
</dbReference>
<evidence type="ECO:0000256" key="6">
    <source>
        <dbReference type="ARBA" id="ARBA00023040"/>
    </source>
</evidence>
<evidence type="ECO:0000313" key="17">
    <source>
        <dbReference type="Proteomes" id="UP000694428"/>
    </source>
</evidence>
<feature type="transmembrane region" description="Helical" evidence="14">
    <location>
        <begin position="276"/>
        <end position="295"/>
    </location>
</feature>
<evidence type="ECO:0000256" key="8">
    <source>
        <dbReference type="ARBA" id="ARBA00023139"/>
    </source>
</evidence>
<evidence type="ECO:0000256" key="5">
    <source>
        <dbReference type="ARBA" id="ARBA00022989"/>
    </source>
</evidence>
<protein>
    <recommendedName>
        <fullName evidence="2 14">Adenosine receptor A3</fullName>
    </recommendedName>
</protein>
<keyword evidence="17" id="KW-1185">Reference proteome</keyword>
<proteinExistence type="inferred from homology"/>
<dbReference type="GO" id="GO:0030425">
    <property type="term" value="C:dendrite"/>
    <property type="evidence" value="ECO:0007669"/>
    <property type="project" value="TreeGrafter"/>
</dbReference>
<evidence type="ECO:0000256" key="13">
    <source>
        <dbReference type="ARBA" id="ARBA00023288"/>
    </source>
</evidence>
<comment type="function">
    <text evidence="14">Receptor for adenosine. The activity of this receptor is mediated by G proteins which inhibit adenylyl cyclase.</text>
</comment>
<dbReference type="PANTHER" id="PTHR24246:SF2">
    <property type="entry name" value="ADENOSINE RECEPTOR A3"/>
    <property type="match status" value="1"/>
</dbReference>
<evidence type="ECO:0000256" key="3">
    <source>
        <dbReference type="ARBA" id="ARBA00022475"/>
    </source>
</evidence>
<keyword evidence="8" id="KW-0564">Palmitate</keyword>
<feature type="transmembrane region" description="Helical" evidence="14">
    <location>
        <begin position="241"/>
        <end position="264"/>
    </location>
</feature>